<dbReference type="PANTHER" id="PTHR13090">
    <property type="entry name" value="ARGININE-HYDROXYLASE NDUFAF5, MITOCHONDRIAL"/>
    <property type="match status" value="1"/>
</dbReference>
<dbReference type="RefSeq" id="XP_002675026.1">
    <property type="nucleotide sequence ID" value="XM_002674980.1"/>
</dbReference>
<dbReference type="Pfam" id="PF08241">
    <property type="entry name" value="Methyltransf_11"/>
    <property type="match status" value="1"/>
</dbReference>
<name>D2VLB8_NAEGR</name>
<dbReference type="GO" id="GO:0032259">
    <property type="term" value="P:methylation"/>
    <property type="evidence" value="ECO:0007669"/>
    <property type="project" value="UniProtKB-KW"/>
</dbReference>
<sequence length="413" mass="46120">MKHFKSCFSSSFKTLSQHQSNNNNNVVVLLNNSQGFIKRNIYQRPQPKLTLFDRNQVRKHKEYSLKCTDGKEGEYDYVKAIIANSIVDRLSYFSKSLKSVCEIGCGKGFLIDRLLNKTIIDFLPPDERKTALEQAKKNKSSIGETELNYPVLHFQGIENYTLCDQSQLHLDAIQIPSDLGLIKGNTIKNITKVHLDEDGASLPFEDNSLDCVVAGFYLHWVNDLPGFLKEVERVLKPDGAFVGALLGGNTLSELRTSFVLSEQEREGGVSPHVSPLSSIEDAGNVLTRAGFKLPTIDAETIKVYYPDPFTLMHHLQGMGENNALFKRRTVISRQTLIGAAAIYDHMFRENDRGVPATFEVIHMIGWKHDESQPKPAKRGSGTLSMKDFAKEIGTQLHVAVDDESNPGSSCSTK</sequence>
<accession>D2VLB8</accession>
<dbReference type="GO" id="GO:0008757">
    <property type="term" value="F:S-adenosylmethionine-dependent methyltransferase activity"/>
    <property type="evidence" value="ECO:0007669"/>
    <property type="project" value="InterPro"/>
</dbReference>
<protein>
    <submittedName>
        <fullName evidence="4">Predicted protein</fullName>
    </submittedName>
</protein>
<dbReference type="CDD" id="cd02440">
    <property type="entry name" value="AdoMet_MTases"/>
    <property type="match status" value="1"/>
</dbReference>
<keyword evidence="1" id="KW-0489">Methyltransferase</keyword>
<dbReference type="GO" id="GO:0032981">
    <property type="term" value="P:mitochondrial respiratory chain complex I assembly"/>
    <property type="evidence" value="ECO:0007669"/>
    <property type="project" value="TreeGrafter"/>
</dbReference>
<gene>
    <name evidence="4" type="ORF">NAEGRDRAFT_69724</name>
</gene>
<feature type="domain" description="Methyltransferase type 11" evidence="3">
    <location>
        <begin position="195"/>
        <end position="242"/>
    </location>
</feature>
<dbReference type="AlphaFoldDB" id="D2VLB8"/>
<dbReference type="eggNOG" id="KOG2940">
    <property type="taxonomic scope" value="Eukaryota"/>
</dbReference>
<dbReference type="InterPro" id="IPR050602">
    <property type="entry name" value="Malonyl-ACP_OMT"/>
</dbReference>
<dbReference type="Gene3D" id="3.40.50.150">
    <property type="entry name" value="Vaccinia Virus protein VP39"/>
    <property type="match status" value="1"/>
</dbReference>
<organism evidence="5">
    <name type="scientific">Naegleria gruberi</name>
    <name type="common">Amoeba</name>
    <dbReference type="NCBI Taxonomy" id="5762"/>
    <lineage>
        <taxon>Eukaryota</taxon>
        <taxon>Discoba</taxon>
        <taxon>Heterolobosea</taxon>
        <taxon>Tetramitia</taxon>
        <taxon>Eutetramitia</taxon>
        <taxon>Vahlkampfiidae</taxon>
        <taxon>Naegleria</taxon>
    </lineage>
</organism>
<dbReference type="KEGG" id="ngr:NAEGRDRAFT_69724"/>
<dbReference type="InParanoid" id="D2VLB8"/>
<dbReference type="SUPFAM" id="SSF53335">
    <property type="entry name" value="S-adenosyl-L-methionine-dependent methyltransferases"/>
    <property type="match status" value="1"/>
</dbReference>
<keyword evidence="5" id="KW-1185">Reference proteome</keyword>
<dbReference type="STRING" id="5762.D2VLB8"/>
<evidence type="ECO:0000313" key="4">
    <source>
        <dbReference type="EMBL" id="EFC42282.1"/>
    </source>
</evidence>
<dbReference type="PANTHER" id="PTHR13090:SF1">
    <property type="entry name" value="ARGININE-HYDROXYLASE NDUFAF5, MITOCHONDRIAL"/>
    <property type="match status" value="1"/>
</dbReference>
<reference evidence="4 5" key="1">
    <citation type="journal article" date="2010" name="Cell">
        <title>The genome of Naegleria gruberi illuminates early eukaryotic versatility.</title>
        <authorList>
            <person name="Fritz-Laylin L.K."/>
            <person name="Prochnik S.E."/>
            <person name="Ginger M.L."/>
            <person name="Dacks J.B."/>
            <person name="Carpenter M.L."/>
            <person name="Field M.C."/>
            <person name="Kuo A."/>
            <person name="Paredez A."/>
            <person name="Chapman J."/>
            <person name="Pham J."/>
            <person name="Shu S."/>
            <person name="Neupane R."/>
            <person name="Cipriano M."/>
            <person name="Mancuso J."/>
            <person name="Tu H."/>
            <person name="Salamov A."/>
            <person name="Lindquist E."/>
            <person name="Shapiro H."/>
            <person name="Lucas S."/>
            <person name="Grigoriev I.V."/>
            <person name="Cande W.Z."/>
            <person name="Fulton C."/>
            <person name="Rokhsar D.S."/>
            <person name="Dawson S.C."/>
        </authorList>
    </citation>
    <scope>NUCLEOTIDE SEQUENCE [LARGE SCALE GENOMIC DNA]</scope>
    <source>
        <strain evidence="4 5">NEG-M</strain>
    </source>
</reference>
<dbReference type="InterPro" id="IPR029063">
    <property type="entry name" value="SAM-dependent_MTases_sf"/>
</dbReference>
<dbReference type="EMBL" id="GG738880">
    <property type="protein sequence ID" value="EFC42282.1"/>
    <property type="molecule type" value="Genomic_DNA"/>
</dbReference>
<evidence type="ECO:0000313" key="5">
    <source>
        <dbReference type="Proteomes" id="UP000006671"/>
    </source>
</evidence>
<dbReference type="GO" id="GO:0005739">
    <property type="term" value="C:mitochondrion"/>
    <property type="evidence" value="ECO:0007669"/>
    <property type="project" value="TreeGrafter"/>
</dbReference>
<evidence type="ECO:0000256" key="2">
    <source>
        <dbReference type="ARBA" id="ARBA00022679"/>
    </source>
</evidence>
<dbReference type="OrthoDB" id="16816at2759"/>
<keyword evidence="2" id="KW-0808">Transferase</keyword>
<dbReference type="VEuPathDB" id="AmoebaDB:NAEGRDRAFT_69724"/>
<dbReference type="InterPro" id="IPR013216">
    <property type="entry name" value="Methyltransf_11"/>
</dbReference>
<dbReference type="OMA" id="EVIHMIG"/>
<evidence type="ECO:0000256" key="1">
    <source>
        <dbReference type="ARBA" id="ARBA00022603"/>
    </source>
</evidence>
<proteinExistence type="predicted"/>
<dbReference type="GeneID" id="8851924"/>
<evidence type="ECO:0000259" key="3">
    <source>
        <dbReference type="Pfam" id="PF08241"/>
    </source>
</evidence>
<dbReference type="Proteomes" id="UP000006671">
    <property type="component" value="Unassembled WGS sequence"/>
</dbReference>